<dbReference type="STRING" id="1397108.IMCC12053_1323"/>
<keyword evidence="2" id="KW-1185">Reference proteome</keyword>
<dbReference type="KEGG" id="cmar:IMCC12053_1323"/>
<proteinExistence type="predicted"/>
<dbReference type="Gene3D" id="1.25.40.10">
    <property type="entry name" value="Tetratricopeptide repeat domain"/>
    <property type="match status" value="2"/>
</dbReference>
<accession>A0A0P0ABB2</accession>
<dbReference type="InterPro" id="IPR019734">
    <property type="entry name" value="TPR_rpt"/>
</dbReference>
<dbReference type="SUPFAM" id="SSF48452">
    <property type="entry name" value="TPR-like"/>
    <property type="match status" value="2"/>
</dbReference>
<dbReference type="PANTHER" id="PTHR12558">
    <property type="entry name" value="CELL DIVISION CYCLE 16,23,27"/>
    <property type="match status" value="1"/>
</dbReference>
<evidence type="ECO:0000313" key="1">
    <source>
        <dbReference type="EMBL" id="ALI55271.1"/>
    </source>
</evidence>
<gene>
    <name evidence="1" type="ORF">IMCC12053_1323</name>
</gene>
<dbReference type="PATRIC" id="fig|1397108.4.peg.1355"/>
<dbReference type="Pfam" id="PF13432">
    <property type="entry name" value="TPR_16"/>
    <property type="match status" value="2"/>
</dbReference>
<dbReference type="SMART" id="SM00028">
    <property type="entry name" value="TPR"/>
    <property type="match status" value="4"/>
</dbReference>
<name>A0A0P0ABB2_9RHOB</name>
<dbReference type="EMBL" id="CP012023">
    <property type="protein sequence ID" value="ALI55271.1"/>
    <property type="molecule type" value="Genomic_DNA"/>
</dbReference>
<sequence length="568" mass="61654">MPTRASFLIRALSTVAFSVGLGAVSVAPVYADAGAYLASRQATFDNNFEELAQYATAALVEAPKDVALLEAVLSASIARGDFGGIKGYAAVLESVDSGNQIAAMASFALRVKAGDFDGVISALDDGQSISSVVDGFMRAWALVGKGEIGAAVEAFDAATLEGQASGFFGPFNKAMAYAMVGDFESGEALLSDESAPETRDALIARMQMLSQLERNDEALALYDAFFDGVGDVELDELADALRAGEAVPFVELTTATDGFANVFYEIAAALSGGPSNAYTLLYARIALELRPERAQYVLLTGELLNALGNFDLAAEVYDSLPSDNPNSHLTELGRAETLRNAGREDAEMDVLRQLAEAHPERADVLISYGDALRRAEDNAGAIKVYTRAIDLFETPTRAQWPLFFTRGIAHEQLDMWAESEADLRKALELEPGQPSVLNYLGYSFLELNVNLDEAMDMIRQASEARPNEGYITDSLAWGLYRLRRYDEAVAPMEKAAALMSTDPIVNDHLGDVYWAVGREREARFQWRRALSFDPEEVEAERIRLKLDIGLDRVLTQEGAEPTRPLNDG</sequence>
<dbReference type="Proteomes" id="UP000064920">
    <property type="component" value="Chromosome"/>
</dbReference>
<organism evidence="1 2">
    <name type="scientific">Celeribacter marinus</name>
    <dbReference type="NCBI Taxonomy" id="1397108"/>
    <lineage>
        <taxon>Bacteria</taxon>
        <taxon>Pseudomonadati</taxon>
        <taxon>Pseudomonadota</taxon>
        <taxon>Alphaproteobacteria</taxon>
        <taxon>Rhodobacterales</taxon>
        <taxon>Roseobacteraceae</taxon>
        <taxon>Celeribacter</taxon>
    </lineage>
</organism>
<protein>
    <submittedName>
        <fullName evidence="1">TPR domain protein</fullName>
    </submittedName>
</protein>
<dbReference type="PROSITE" id="PS50005">
    <property type="entry name" value="TPR"/>
    <property type="match status" value="1"/>
</dbReference>
<evidence type="ECO:0000313" key="2">
    <source>
        <dbReference type="Proteomes" id="UP000064920"/>
    </source>
</evidence>
<dbReference type="RefSeq" id="WP_062216905.1">
    <property type="nucleotide sequence ID" value="NZ_CP012023.1"/>
</dbReference>
<dbReference type="OrthoDB" id="9766710at2"/>
<dbReference type="AlphaFoldDB" id="A0A0P0ABB2"/>
<dbReference type="PANTHER" id="PTHR12558:SF13">
    <property type="entry name" value="CELL DIVISION CYCLE PROTEIN 27 HOMOLOG"/>
    <property type="match status" value="1"/>
</dbReference>
<reference evidence="1 2" key="1">
    <citation type="submission" date="2015-05" db="EMBL/GenBank/DDBJ databases">
        <authorList>
            <person name="Wang D.B."/>
            <person name="Wang M."/>
        </authorList>
    </citation>
    <scope>NUCLEOTIDE SEQUENCE [LARGE SCALE GENOMIC DNA]</scope>
    <source>
        <strain evidence="1 2">IMCC 12053</strain>
    </source>
</reference>
<dbReference type="InterPro" id="IPR011990">
    <property type="entry name" value="TPR-like_helical_dom_sf"/>
</dbReference>